<dbReference type="RefSeq" id="WP_168096857.1">
    <property type="nucleotide sequence ID" value="NZ_JAATER010000843.1"/>
</dbReference>
<evidence type="ECO:0000259" key="5">
    <source>
        <dbReference type="Pfam" id="PF13243"/>
    </source>
</evidence>
<keyword evidence="3" id="KW-0812">Transmembrane</keyword>
<comment type="caution">
    <text evidence="6">The sequence shown here is derived from an EMBL/GenBank/DDBJ whole genome shotgun (WGS) entry which is preliminary data.</text>
</comment>
<feature type="chain" id="PRO_5040985963" evidence="4">
    <location>
        <begin position="30"/>
        <end position="428"/>
    </location>
</feature>
<evidence type="ECO:0000256" key="2">
    <source>
        <dbReference type="SAM" id="MobiDB-lite"/>
    </source>
</evidence>
<proteinExistence type="predicted"/>
<dbReference type="Gene3D" id="1.50.10.20">
    <property type="match status" value="1"/>
</dbReference>
<sequence>MAPSLVVHARRGAAVLATAAALSTAVVPAAVADASPSPAAPGLYGTADPKFDGVFRQSLAFMAQSAVNVTPAKEAVDWLTGQQCADGGFPGYRADTGKACDPKKDEFTDATAAAVQGLAAAGGRSEAVRKGLDWLKAHQNEDGGWGYQAGSPSDANSTSIALGAFAAAGQDPGKEAAKGGRNDKNATETLLTFQLGCDAKEEGERGAFAYLKDDKGLRADNLASAAAALATRGKGYLVQPPKKDADQPVKPLECSGDAQAKPKDAAAAAEAVDGYLVATMDKNGGYLLPSMPGAPAKPDHGNTADAALALAAGGHRSAAEKPLKWLQSKESGTAEWAKGQPGRLAKLILATRAAGGNPHDFAGTDLVEQLNATGPAPEKKATGGMGTEEEKKDDDSVTINVWWIVGVGLAFGAGIGFLISGRKKKQQL</sequence>
<evidence type="ECO:0000256" key="3">
    <source>
        <dbReference type="SAM" id="Phobius"/>
    </source>
</evidence>
<reference evidence="6" key="1">
    <citation type="submission" date="2022-06" db="EMBL/GenBank/DDBJ databases">
        <title>WGS of actinobacteria.</title>
        <authorList>
            <person name="Thawai C."/>
        </authorList>
    </citation>
    <scope>NUCLEOTIDE SEQUENCE</scope>
    <source>
        <strain evidence="6">AA8</strain>
    </source>
</reference>
<dbReference type="SUPFAM" id="SSF48239">
    <property type="entry name" value="Terpenoid cyclases/Protein prenyltransferases"/>
    <property type="match status" value="1"/>
</dbReference>
<dbReference type="Proteomes" id="UP001142374">
    <property type="component" value="Unassembled WGS sequence"/>
</dbReference>
<dbReference type="AlphaFoldDB" id="A0A9X2LF49"/>
<feature type="signal peptide" evidence="4">
    <location>
        <begin position="1"/>
        <end position="29"/>
    </location>
</feature>
<dbReference type="InterPro" id="IPR032696">
    <property type="entry name" value="SQ_cyclase_C"/>
</dbReference>
<keyword evidence="3" id="KW-0472">Membrane</keyword>
<evidence type="ECO:0000256" key="1">
    <source>
        <dbReference type="ARBA" id="ARBA00022723"/>
    </source>
</evidence>
<organism evidence="6 7">
    <name type="scientific">Streptomyces telluris</name>
    <dbReference type="NCBI Taxonomy" id="2720021"/>
    <lineage>
        <taxon>Bacteria</taxon>
        <taxon>Bacillati</taxon>
        <taxon>Actinomycetota</taxon>
        <taxon>Actinomycetes</taxon>
        <taxon>Kitasatosporales</taxon>
        <taxon>Streptomycetaceae</taxon>
        <taxon>Streptomyces</taxon>
    </lineage>
</organism>
<name>A0A9X2LF49_9ACTN</name>
<accession>A0A9X2LF49</accession>
<keyword evidence="3" id="KW-1133">Transmembrane helix</keyword>
<protein>
    <submittedName>
        <fullName evidence="6">Terpene cyclase/mutase family protein</fullName>
    </submittedName>
</protein>
<keyword evidence="7" id="KW-1185">Reference proteome</keyword>
<feature type="domain" description="Squalene cyclase C-terminal" evidence="5">
    <location>
        <begin position="111"/>
        <end position="158"/>
    </location>
</feature>
<keyword evidence="1" id="KW-0479">Metal-binding</keyword>
<feature type="region of interest" description="Disordered" evidence="2">
    <location>
        <begin position="373"/>
        <end position="392"/>
    </location>
</feature>
<feature type="transmembrane region" description="Helical" evidence="3">
    <location>
        <begin position="401"/>
        <end position="419"/>
    </location>
</feature>
<dbReference type="InterPro" id="IPR008930">
    <property type="entry name" value="Terpenoid_cyclase/PrenylTrfase"/>
</dbReference>
<dbReference type="EMBL" id="JANIID010000006">
    <property type="protein sequence ID" value="MCQ8770091.1"/>
    <property type="molecule type" value="Genomic_DNA"/>
</dbReference>
<dbReference type="Pfam" id="PF13243">
    <property type="entry name" value="SQHop_cyclase_C"/>
    <property type="match status" value="1"/>
</dbReference>
<evidence type="ECO:0000313" key="6">
    <source>
        <dbReference type="EMBL" id="MCQ8770091.1"/>
    </source>
</evidence>
<dbReference type="GO" id="GO:0046872">
    <property type="term" value="F:metal ion binding"/>
    <property type="evidence" value="ECO:0007669"/>
    <property type="project" value="UniProtKB-KW"/>
</dbReference>
<keyword evidence="4" id="KW-0732">Signal</keyword>
<dbReference type="CDD" id="cd00688">
    <property type="entry name" value="ISOPREN_C2_like"/>
    <property type="match status" value="1"/>
</dbReference>
<evidence type="ECO:0000256" key="4">
    <source>
        <dbReference type="SAM" id="SignalP"/>
    </source>
</evidence>
<gene>
    <name evidence="6" type="ORF">NQU55_09910</name>
</gene>
<evidence type="ECO:0000313" key="7">
    <source>
        <dbReference type="Proteomes" id="UP001142374"/>
    </source>
</evidence>